<evidence type="ECO:0008006" key="8">
    <source>
        <dbReference type="Google" id="ProtNLM"/>
    </source>
</evidence>
<comment type="subcellular location">
    <subcellularLocation>
        <location evidence="1">Cell membrane</location>
        <topology evidence="1">Multi-pass membrane protein</topology>
    </subcellularLocation>
</comment>
<evidence type="ECO:0000256" key="5">
    <source>
        <dbReference type="SAM" id="Phobius"/>
    </source>
</evidence>
<dbReference type="GO" id="GO:0005886">
    <property type="term" value="C:plasma membrane"/>
    <property type="evidence" value="ECO:0007669"/>
    <property type="project" value="UniProtKB-SubCell"/>
</dbReference>
<dbReference type="Proteomes" id="UP000800094">
    <property type="component" value="Unassembled WGS sequence"/>
</dbReference>
<organism evidence="6 7">
    <name type="scientific">Trematosphaeria pertusa</name>
    <dbReference type="NCBI Taxonomy" id="390896"/>
    <lineage>
        <taxon>Eukaryota</taxon>
        <taxon>Fungi</taxon>
        <taxon>Dikarya</taxon>
        <taxon>Ascomycota</taxon>
        <taxon>Pezizomycotina</taxon>
        <taxon>Dothideomycetes</taxon>
        <taxon>Pleosporomycetidae</taxon>
        <taxon>Pleosporales</taxon>
        <taxon>Massarineae</taxon>
        <taxon>Trematosphaeriaceae</taxon>
        <taxon>Trematosphaeria</taxon>
    </lineage>
</organism>
<keyword evidence="7" id="KW-1185">Reference proteome</keyword>
<dbReference type="InterPro" id="IPR045863">
    <property type="entry name" value="CorA_TM1_TM2"/>
</dbReference>
<dbReference type="GeneID" id="54584163"/>
<evidence type="ECO:0000313" key="6">
    <source>
        <dbReference type="EMBL" id="KAF2252746.1"/>
    </source>
</evidence>
<gene>
    <name evidence="6" type="ORF">BU26DRAFT_528180</name>
</gene>
<proteinExistence type="predicted"/>
<dbReference type="RefSeq" id="XP_033687750.1">
    <property type="nucleotide sequence ID" value="XM_033830833.1"/>
</dbReference>
<keyword evidence="2 5" id="KW-0812">Transmembrane</keyword>
<evidence type="ECO:0000256" key="2">
    <source>
        <dbReference type="ARBA" id="ARBA00022692"/>
    </source>
</evidence>
<dbReference type="GO" id="GO:0050897">
    <property type="term" value="F:cobalt ion binding"/>
    <property type="evidence" value="ECO:0007669"/>
    <property type="project" value="TreeGrafter"/>
</dbReference>
<dbReference type="Gene3D" id="1.20.58.340">
    <property type="entry name" value="Magnesium transport protein CorA, transmembrane region"/>
    <property type="match status" value="1"/>
</dbReference>
<dbReference type="GO" id="GO:0015087">
    <property type="term" value="F:cobalt ion transmembrane transporter activity"/>
    <property type="evidence" value="ECO:0007669"/>
    <property type="project" value="TreeGrafter"/>
</dbReference>
<name>A0A6A6IQU7_9PLEO</name>
<feature type="transmembrane region" description="Helical" evidence="5">
    <location>
        <begin position="481"/>
        <end position="499"/>
    </location>
</feature>
<dbReference type="InterPro" id="IPR002523">
    <property type="entry name" value="MgTranspt_CorA/ZnTranspt_ZntB"/>
</dbReference>
<dbReference type="PANTHER" id="PTHR46494">
    <property type="entry name" value="CORA FAMILY METAL ION TRANSPORTER (EUROFUNG)"/>
    <property type="match status" value="1"/>
</dbReference>
<dbReference type="OrthoDB" id="3231000at2759"/>
<feature type="transmembrane region" description="Helical" evidence="5">
    <location>
        <begin position="511"/>
        <end position="532"/>
    </location>
</feature>
<evidence type="ECO:0000256" key="3">
    <source>
        <dbReference type="ARBA" id="ARBA00022989"/>
    </source>
</evidence>
<keyword evidence="3 5" id="KW-1133">Transmembrane helix</keyword>
<protein>
    <recommendedName>
        <fullName evidence="8">Cora-domain-containing protein</fullName>
    </recommendedName>
</protein>
<dbReference type="EMBL" id="ML987191">
    <property type="protein sequence ID" value="KAF2252746.1"/>
    <property type="molecule type" value="Genomic_DNA"/>
</dbReference>
<dbReference type="GO" id="GO:0000287">
    <property type="term" value="F:magnesium ion binding"/>
    <property type="evidence" value="ECO:0007669"/>
    <property type="project" value="TreeGrafter"/>
</dbReference>
<dbReference type="PANTHER" id="PTHR46494:SF1">
    <property type="entry name" value="CORA FAMILY METAL ION TRANSPORTER (EUROFUNG)"/>
    <property type="match status" value="1"/>
</dbReference>
<dbReference type="SUPFAM" id="SSF144083">
    <property type="entry name" value="Magnesium transport protein CorA, transmembrane region"/>
    <property type="match status" value="1"/>
</dbReference>
<reference evidence="6" key="1">
    <citation type="journal article" date="2020" name="Stud. Mycol.">
        <title>101 Dothideomycetes genomes: a test case for predicting lifestyles and emergence of pathogens.</title>
        <authorList>
            <person name="Haridas S."/>
            <person name="Albert R."/>
            <person name="Binder M."/>
            <person name="Bloem J."/>
            <person name="Labutti K."/>
            <person name="Salamov A."/>
            <person name="Andreopoulos B."/>
            <person name="Baker S."/>
            <person name="Barry K."/>
            <person name="Bills G."/>
            <person name="Bluhm B."/>
            <person name="Cannon C."/>
            <person name="Castanera R."/>
            <person name="Culley D."/>
            <person name="Daum C."/>
            <person name="Ezra D."/>
            <person name="Gonzalez J."/>
            <person name="Henrissat B."/>
            <person name="Kuo A."/>
            <person name="Liang C."/>
            <person name="Lipzen A."/>
            <person name="Lutzoni F."/>
            <person name="Magnuson J."/>
            <person name="Mondo S."/>
            <person name="Nolan M."/>
            <person name="Ohm R."/>
            <person name="Pangilinan J."/>
            <person name="Park H.-J."/>
            <person name="Ramirez L."/>
            <person name="Alfaro M."/>
            <person name="Sun H."/>
            <person name="Tritt A."/>
            <person name="Yoshinaga Y."/>
            <person name="Zwiers L.-H."/>
            <person name="Turgeon B."/>
            <person name="Goodwin S."/>
            <person name="Spatafora J."/>
            <person name="Crous P."/>
            <person name="Grigoriev I."/>
        </authorList>
    </citation>
    <scope>NUCLEOTIDE SEQUENCE</scope>
    <source>
        <strain evidence="6">CBS 122368</strain>
    </source>
</reference>
<dbReference type="GO" id="GO:0015095">
    <property type="term" value="F:magnesium ion transmembrane transporter activity"/>
    <property type="evidence" value="ECO:0007669"/>
    <property type="project" value="TreeGrafter"/>
</dbReference>
<evidence type="ECO:0000256" key="4">
    <source>
        <dbReference type="ARBA" id="ARBA00023136"/>
    </source>
</evidence>
<sequence length="542" mass="61747">MVAINVPPAHGSRRIIPHTPEAGDPYFIGSCYERSTVAREWEVEDTKLPYLTFVKSLSDSWKPLRHLADWIEVGTTPLRWKDMKAVPKERKERTHRTNVTMVEFSHTDHPRTLPIRSAKALKETLANLSSTPSEQPSMRLFLVEDLSQQVVEQLGSRFDVDPLFFREQIADYSWYNTRDPWAMAPNLLAAMKHRQWFRIRNVRLRYFTSDESFQRARDESNTFNVLRRPDDDDNHWLYLDAPGSIVTITRTRTTVWVGKDKANANGTVAIALIDPTVQEGSPLWYGHTNWLPTPNSQLSASPKALLHDTLFETIKEATLSYPWFDDPSLVSPSDQGALVLPTVYTLCAEWLVVCDYVKARLGQIEWELEKPNRFRSKGDIIDNSLHRLHTWRRVLPVFREMVTETLEQALPAAARLTSLSLPHDNAENDAFADIIADYRRVLNALNELQARVDRLTSVVTSEISIEDSRRGLQENHNLARLTWLATTFIPLTFVSGLFSMQNDISTMKTTFGWYFAAALPLTLIILVVAGKAGGHPAPASSR</sequence>
<evidence type="ECO:0000313" key="7">
    <source>
        <dbReference type="Proteomes" id="UP000800094"/>
    </source>
</evidence>
<accession>A0A6A6IQU7</accession>
<keyword evidence="4 5" id="KW-0472">Membrane</keyword>
<dbReference type="Pfam" id="PF01544">
    <property type="entry name" value="CorA"/>
    <property type="match status" value="1"/>
</dbReference>
<evidence type="ECO:0000256" key="1">
    <source>
        <dbReference type="ARBA" id="ARBA00004651"/>
    </source>
</evidence>
<dbReference type="AlphaFoldDB" id="A0A6A6IQU7"/>